<evidence type="ECO:0000256" key="1">
    <source>
        <dbReference type="ARBA" id="ARBA00004442"/>
    </source>
</evidence>
<reference evidence="7 8" key="1">
    <citation type="submission" date="2021-03" db="EMBL/GenBank/DDBJ databases">
        <title>Fibrella sp. HMF5036 genome sequencing and assembly.</title>
        <authorList>
            <person name="Kang H."/>
            <person name="Kim H."/>
            <person name="Bae S."/>
            <person name="Joh K."/>
        </authorList>
    </citation>
    <scope>NUCLEOTIDE SEQUENCE [LARGE SCALE GENOMIC DNA]</scope>
    <source>
        <strain evidence="7 8">HMF5036</strain>
    </source>
</reference>
<accession>A0A939JYQ6</accession>
<dbReference type="Pfam" id="PF00691">
    <property type="entry name" value="OmpA"/>
    <property type="match status" value="1"/>
</dbReference>
<dbReference type="Pfam" id="PF13620">
    <property type="entry name" value="CarboxypepD_reg"/>
    <property type="match status" value="1"/>
</dbReference>
<dbReference type="Pfam" id="PF07676">
    <property type="entry name" value="PD40"/>
    <property type="match status" value="2"/>
</dbReference>
<dbReference type="RefSeq" id="WP_207334079.1">
    <property type="nucleotide sequence ID" value="NZ_JAFMYU010000002.1"/>
</dbReference>
<keyword evidence="7" id="KW-0645">Protease</keyword>
<feature type="signal peptide" evidence="5">
    <location>
        <begin position="1"/>
        <end position="23"/>
    </location>
</feature>
<dbReference type="InterPro" id="IPR019734">
    <property type="entry name" value="TPR_rpt"/>
</dbReference>
<dbReference type="Gene3D" id="1.25.40.10">
    <property type="entry name" value="Tetratricopeptide repeat domain"/>
    <property type="match status" value="1"/>
</dbReference>
<evidence type="ECO:0000256" key="2">
    <source>
        <dbReference type="ARBA" id="ARBA00023136"/>
    </source>
</evidence>
<keyword evidence="7" id="KW-0378">Hydrolase</keyword>
<gene>
    <name evidence="7" type="ORF">J2I48_03880</name>
</gene>
<proteinExistence type="predicted"/>
<feature type="domain" description="OmpA-like" evidence="6">
    <location>
        <begin position="642"/>
        <end position="764"/>
    </location>
</feature>
<comment type="caution">
    <text evidence="7">The sequence shown here is derived from an EMBL/GenBank/DDBJ whole genome shotgun (WGS) entry which is preliminary data.</text>
</comment>
<dbReference type="GO" id="GO:0009279">
    <property type="term" value="C:cell outer membrane"/>
    <property type="evidence" value="ECO:0007669"/>
    <property type="project" value="UniProtKB-SubCell"/>
</dbReference>
<dbReference type="CDD" id="cd07185">
    <property type="entry name" value="OmpA_C-like"/>
    <property type="match status" value="1"/>
</dbReference>
<dbReference type="GO" id="GO:0004180">
    <property type="term" value="F:carboxypeptidase activity"/>
    <property type="evidence" value="ECO:0007669"/>
    <property type="project" value="UniProtKB-KW"/>
</dbReference>
<evidence type="ECO:0000259" key="6">
    <source>
        <dbReference type="PROSITE" id="PS51123"/>
    </source>
</evidence>
<dbReference type="Gene3D" id="3.30.1330.60">
    <property type="entry name" value="OmpA-like domain"/>
    <property type="match status" value="1"/>
</dbReference>
<dbReference type="InterPro" id="IPR011042">
    <property type="entry name" value="6-blade_b-propeller_TolB-like"/>
</dbReference>
<dbReference type="PANTHER" id="PTHR30329">
    <property type="entry name" value="STATOR ELEMENT OF FLAGELLAR MOTOR COMPLEX"/>
    <property type="match status" value="1"/>
</dbReference>
<comment type="subcellular location">
    <subcellularLocation>
        <location evidence="1">Cell outer membrane</location>
    </subcellularLocation>
</comment>
<sequence>MNRPIRVLLLVAGLFLTALSLQAQSGRLRAANKQYENYSYLTAVRLYEDFLRSKPKDATETREALTKLGFCYRKLQDSRNAERVYGELIANYPDLESELYLYYAQALAANGKHRESQKMYSQFGQKQGDDLRGRRFTVSYMDMSRFYIDSSSYRIQNLPINSRQADFSPMYYKKGIVFVSSRDEGGVIKRVFNWNQTPFLDLYFFPDTNQLRIPGFDPVIRPQGTAVLGGGGPAADQSIEIEAETKPTSKSEKFSRTLNTKYHEGPVTFTHDQNFIVFTRNNGSKGKTGKSTDGVRKLKLYSAVNRNNKWHDVTELPFNSSEYSVGHPAFSPDDQKLYFVSDMPGGFGGTDLYVVEFNNGQWGTPVNMGKDINTEGNEMFPYVDETGNIYFASDGHEGIGGLDIFYAELKDGVAYRGVQNVGYPINSEKDDFGLITDRGRTRGYFSSNRRKGISDDDIYTFNRACKQLNILVFDAKSGAPLEAADVRIVRNGTNQDLKVTSNEGKTDLCLDANTEYEFKVVKEGYAPNTAKFSTLTQSNRPQVNVSIYLEKSENTIVRGVVKTEVNQRPAEGVKVTLRNDKDKSEKTVVTGPDGGYEFAVKPNAPYTITAQKDRYATKKAKYDKSKLAKKTQRAAPDSLSLYGEGDVFQLKNIYYDLNKFFIRPDAARELDRVVTLLKEYPEMKIELRSHTDARSGDVYNMKLSENRARAALDYIASRGISADRLTAHGYGESDPVNGCSDGVNCSESEHQQNRRTEFKILAVK</sequence>
<dbReference type="InterPro" id="IPR006665">
    <property type="entry name" value="OmpA-like"/>
</dbReference>
<keyword evidence="8" id="KW-1185">Reference proteome</keyword>
<protein>
    <submittedName>
        <fullName evidence="7">Carboxypeptidase regulatory-like domain-containing protein</fullName>
    </submittedName>
</protein>
<dbReference type="InterPro" id="IPR036737">
    <property type="entry name" value="OmpA-like_sf"/>
</dbReference>
<dbReference type="Gene3D" id="2.120.10.30">
    <property type="entry name" value="TolB, C-terminal domain"/>
    <property type="match status" value="1"/>
</dbReference>
<dbReference type="SUPFAM" id="SSF103088">
    <property type="entry name" value="OmpA-like"/>
    <property type="match status" value="1"/>
</dbReference>
<keyword evidence="3" id="KW-0998">Cell outer membrane</keyword>
<dbReference type="SUPFAM" id="SSF48452">
    <property type="entry name" value="TPR-like"/>
    <property type="match status" value="1"/>
</dbReference>
<dbReference type="InterPro" id="IPR050330">
    <property type="entry name" value="Bact_OuterMem_StrucFunc"/>
</dbReference>
<keyword evidence="2 4" id="KW-0472">Membrane</keyword>
<dbReference type="InterPro" id="IPR011990">
    <property type="entry name" value="TPR-like_helical_dom_sf"/>
</dbReference>
<dbReference type="PROSITE" id="PS51123">
    <property type="entry name" value="OMPA_2"/>
    <property type="match status" value="1"/>
</dbReference>
<dbReference type="AlphaFoldDB" id="A0A939JYQ6"/>
<dbReference type="InterPro" id="IPR006664">
    <property type="entry name" value="OMP_bac"/>
</dbReference>
<keyword evidence="7" id="KW-0121">Carboxypeptidase</keyword>
<organism evidence="7 8">
    <name type="scientific">Fibrella aquatilis</name>
    <dbReference type="NCBI Taxonomy" id="2817059"/>
    <lineage>
        <taxon>Bacteria</taxon>
        <taxon>Pseudomonadati</taxon>
        <taxon>Bacteroidota</taxon>
        <taxon>Cytophagia</taxon>
        <taxon>Cytophagales</taxon>
        <taxon>Spirosomataceae</taxon>
        <taxon>Fibrella</taxon>
    </lineage>
</organism>
<evidence type="ECO:0000256" key="3">
    <source>
        <dbReference type="ARBA" id="ARBA00023237"/>
    </source>
</evidence>
<evidence type="ECO:0000256" key="5">
    <source>
        <dbReference type="SAM" id="SignalP"/>
    </source>
</evidence>
<dbReference type="PRINTS" id="PR01021">
    <property type="entry name" value="OMPADOMAIN"/>
</dbReference>
<feature type="chain" id="PRO_5037785476" evidence="5">
    <location>
        <begin position="24"/>
        <end position="764"/>
    </location>
</feature>
<dbReference type="PANTHER" id="PTHR30329:SF21">
    <property type="entry name" value="LIPOPROTEIN YIAD-RELATED"/>
    <property type="match status" value="1"/>
</dbReference>
<evidence type="ECO:0000256" key="4">
    <source>
        <dbReference type="PROSITE-ProRule" id="PRU00473"/>
    </source>
</evidence>
<dbReference type="SUPFAM" id="SSF82171">
    <property type="entry name" value="DPP6 N-terminal domain-like"/>
    <property type="match status" value="1"/>
</dbReference>
<evidence type="ECO:0000313" key="7">
    <source>
        <dbReference type="EMBL" id="MBO0930116.1"/>
    </source>
</evidence>
<dbReference type="Proteomes" id="UP000664795">
    <property type="component" value="Unassembled WGS sequence"/>
</dbReference>
<name>A0A939JYQ6_9BACT</name>
<dbReference type="Gene3D" id="2.60.40.1120">
    <property type="entry name" value="Carboxypeptidase-like, regulatory domain"/>
    <property type="match status" value="1"/>
</dbReference>
<dbReference type="Pfam" id="PF13174">
    <property type="entry name" value="TPR_6"/>
    <property type="match status" value="1"/>
</dbReference>
<dbReference type="SUPFAM" id="SSF49478">
    <property type="entry name" value="Cna protein B-type domain"/>
    <property type="match status" value="1"/>
</dbReference>
<evidence type="ECO:0000313" key="8">
    <source>
        <dbReference type="Proteomes" id="UP000664795"/>
    </source>
</evidence>
<dbReference type="InterPro" id="IPR011659">
    <property type="entry name" value="WD40"/>
</dbReference>
<dbReference type="EMBL" id="JAFMYU010000002">
    <property type="protein sequence ID" value="MBO0930116.1"/>
    <property type="molecule type" value="Genomic_DNA"/>
</dbReference>
<keyword evidence="5" id="KW-0732">Signal</keyword>